<dbReference type="EnsemblMetazoa" id="GAUT022246-RA">
    <property type="protein sequence ID" value="GAUT022246-PA"/>
    <property type="gene ID" value="GAUT022246"/>
</dbReference>
<protein>
    <submittedName>
        <fullName evidence="1">Uncharacterized protein</fullName>
    </submittedName>
</protein>
<sequence length="117" mass="13012">MLYPGLNSAVNVDGLDCIGSEAVNLKRNSGPEVRKELTHFDIKAISCLRGSVDSKRKILGYPLIIRYENSETLQGLEITTAFAELFQSLFYYCYAVCRVSSGTTTKNLNGMLQSKQH</sequence>
<name>A0A1A9V0Z2_GLOAU</name>
<keyword evidence="2" id="KW-1185">Reference proteome</keyword>
<proteinExistence type="predicted"/>
<evidence type="ECO:0000313" key="1">
    <source>
        <dbReference type="EnsemblMetazoa" id="GAUT022246-PA"/>
    </source>
</evidence>
<dbReference type="AlphaFoldDB" id="A0A1A9V0Z2"/>
<accession>A0A1A9V0Z2</accession>
<dbReference type="VEuPathDB" id="VectorBase:GAUT022246"/>
<reference evidence="1" key="1">
    <citation type="submission" date="2020-05" db="UniProtKB">
        <authorList>
            <consortium name="EnsemblMetazoa"/>
        </authorList>
    </citation>
    <scope>IDENTIFICATION</scope>
    <source>
        <strain evidence="1">TTRI</strain>
    </source>
</reference>
<dbReference type="Proteomes" id="UP000078200">
    <property type="component" value="Unassembled WGS sequence"/>
</dbReference>
<organism evidence="1 2">
    <name type="scientific">Glossina austeni</name>
    <name type="common">Savannah tsetse fly</name>
    <dbReference type="NCBI Taxonomy" id="7395"/>
    <lineage>
        <taxon>Eukaryota</taxon>
        <taxon>Metazoa</taxon>
        <taxon>Ecdysozoa</taxon>
        <taxon>Arthropoda</taxon>
        <taxon>Hexapoda</taxon>
        <taxon>Insecta</taxon>
        <taxon>Pterygota</taxon>
        <taxon>Neoptera</taxon>
        <taxon>Endopterygota</taxon>
        <taxon>Diptera</taxon>
        <taxon>Brachycera</taxon>
        <taxon>Muscomorpha</taxon>
        <taxon>Hippoboscoidea</taxon>
        <taxon>Glossinidae</taxon>
        <taxon>Glossina</taxon>
    </lineage>
</organism>
<evidence type="ECO:0000313" key="2">
    <source>
        <dbReference type="Proteomes" id="UP000078200"/>
    </source>
</evidence>